<dbReference type="InterPro" id="IPR029068">
    <property type="entry name" value="Glyas_Bleomycin-R_OHBP_Dase"/>
</dbReference>
<dbReference type="PANTHER" id="PTHR36437">
    <property type="entry name" value="GLYOXALASE/BLEOMYCIN RESISTANCE PROTEIN/DIOXYGENASE"/>
    <property type="match status" value="1"/>
</dbReference>
<gene>
    <name evidence="3" type="ORF">BJX68DRAFT_271522</name>
</gene>
<evidence type="ECO:0000259" key="2">
    <source>
        <dbReference type="PROSITE" id="PS51819"/>
    </source>
</evidence>
<proteinExistence type="predicted"/>
<reference evidence="3 4" key="1">
    <citation type="submission" date="2024-07" db="EMBL/GenBank/DDBJ databases">
        <title>Section-level genome sequencing and comparative genomics of Aspergillus sections Usti and Cavernicolus.</title>
        <authorList>
            <consortium name="Lawrence Berkeley National Laboratory"/>
            <person name="Nybo J.L."/>
            <person name="Vesth T.C."/>
            <person name="Theobald S."/>
            <person name="Frisvad J.C."/>
            <person name="Larsen T.O."/>
            <person name="Kjaerboelling I."/>
            <person name="Rothschild-Mancinelli K."/>
            <person name="Lyhne E.K."/>
            <person name="Kogle M.E."/>
            <person name="Barry K."/>
            <person name="Clum A."/>
            <person name="Na H."/>
            <person name="Ledsgaard L."/>
            <person name="Lin J."/>
            <person name="Lipzen A."/>
            <person name="Kuo A."/>
            <person name="Riley R."/>
            <person name="Mondo S."/>
            <person name="LaButti K."/>
            <person name="Haridas S."/>
            <person name="Pangalinan J."/>
            <person name="Salamov A.A."/>
            <person name="Simmons B.A."/>
            <person name="Magnuson J.K."/>
            <person name="Chen J."/>
            <person name="Drula E."/>
            <person name="Henrissat B."/>
            <person name="Wiebenga A."/>
            <person name="Lubbers R.J."/>
            <person name="Gomes A.C."/>
            <person name="Macurrencykelacurrency M.R."/>
            <person name="Stajich J."/>
            <person name="Grigoriev I.V."/>
            <person name="Mortensen U.H."/>
            <person name="De vries R.P."/>
            <person name="Baker S.E."/>
            <person name="Andersen M.R."/>
        </authorList>
    </citation>
    <scope>NUCLEOTIDE SEQUENCE [LARGE SCALE GENOMIC DNA]</scope>
    <source>
        <strain evidence="3 4">CBS 756.74</strain>
    </source>
</reference>
<accession>A0ABR4JMB2</accession>
<evidence type="ECO:0000313" key="3">
    <source>
        <dbReference type="EMBL" id="KAL2840749.1"/>
    </source>
</evidence>
<dbReference type="GeneID" id="98162125"/>
<dbReference type="Gene3D" id="3.10.180.10">
    <property type="entry name" value="2,3-Dihydroxybiphenyl 1,2-Dioxygenase, domain 1"/>
    <property type="match status" value="1"/>
</dbReference>
<feature type="region of interest" description="Disordered" evidence="1">
    <location>
        <begin position="50"/>
        <end position="69"/>
    </location>
</feature>
<dbReference type="SUPFAM" id="SSF54593">
    <property type="entry name" value="Glyoxalase/Bleomycin resistance protein/Dihydroxybiphenyl dioxygenase"/>
    <property type="match status" value="1"/>
</dbReference>
<dbReference type="RefSeq" id="XP_070894220.1">
    <property type="nucleotide sequence ID" value="XM_071046961.1"/>
</dbReference>
<feature type="domain" description="VOC" evidence="2">
    <location>
        <begin position="3"/>
        <end position="148"/>
    </location>
</feature>
<feature type="compositionally biased region" description="Low complexity" evidence="1">
    <location>
        <begin position="50"/>
        <end position="64"/>
    </location>
</feature>
<dbReference type="GO" id="GO:0051213">
    <property type="term" value="F:dioxygenase activity"/>
    <property type="evidence" value="ECO:0007669"/>
    <property type="project" value="UniProtKB-KW"/>
</dbReference>
<keyword evidence="4" id="KW-1185">Reference proteome</keyword>
<sequence>MSGLNLVTLLVPAYDPAINFYTETLGFALLEDSASLTNDGQPKRWVVVQPPSQTQPQTPGESTSATGPKVGGANILLAEADGPEQMSLVGRQFGGRVGFFWSVQDFWGTYERLRNKGVEFASEPRKEVYGTVVVFSDYLGNKWDLLGPAE</sequence>
<dbReference type="PROSITE" id="PS51819">
    <property type="entry name" value="VOC"/>
    <property type="match status" value="1"/>
</dbReference>
<evidence type="ECO:0000256" key="1">
    <source>
        <dbReference type="SAM" id="MobiDB-lite"/>
    </source>
</evidence>
<protein>
    <submittedName>
        <fullName evidence="3">Glyoxalase/Bleomycin resistance protein/Dihydroxybiphenyl dioxygenase</fullName>
    </submittedName>
</protein>
<name>A0ABR4JMB2_9EURO</name>
<organism evidence="3 4">
    <name type="scientific">Aspergillus pseudodeflectus</name>
    <dbReference type="NCBI Taxonomy" id="176178"/>
    <lineage>
        <taxon>Eukaryota</taxon>
        <taxon>Fungi</taxon>
        <taxon>Dikarya</taxon>
        <taxon>Ascomycota</taxon>
        <taxon>Pezizomycotina</taxon>
        <taxon>Eurotiomycetes</taxon>
        <taxon>Eurotiomycetidae</taxon>
        <taxon>Eurotiales</taxon>
        <taxon>Aspergillaceae</taxon>
        <taxon>Aspergillus</taxon>
        <taxon>Aspergillus subgen. Nidulantes</taxon>
    </lineage>
</organism>
<comment type="caution">
    <text evidence="3">The sequence shown here is derived from an EMBL/GenBank/DDBJ whole genome shotgun (WGS) entry which is preliminary data.</text>
</comment>
<dbReference type="InterPro" id="IPR004360">
    <property type="entry name" value="Glyas_Fos-R_dOase_dom"/>
</dbReference>
<keyword evidence="3" id="KW-0560">Oxidoreductase</keyword>
<dbReference type="Pfam" id="PF00903">
    <property type="entry name" value="Glyoxalase"/>
    <property type="match status" value="1"/>
</dbReference>
<dbReference type="PANTHER" id="PTHR36437:SF2">
    <property type="entry name" value="GLYOXALASE_BLEOMYCIN RESISTANCE PROTEIN_DIOXYGENASE"/>
    <property type="match status" value="1"/>
</dbReference>
<dbReference type="InterPro" id="IPR037523">
    <property type="entry name" value="VOC_core"/>
</dbReference>
<dbReference type="EMBL" id="JBFXLR010000063">
    <property type="protein sequence ID" value="KAL2840749.1"/>
    <property type="molecule type" value="Genomic_DNA"/>
</dbReference>
<dbReference type="Proteomes" id="UP001610444">
    <property type="component" value="Unassembled WGS sequence"/>
</dbReference>
<evidence type="ECO:0000313" key="4">
    <source>
        <dbReference type="Proteomes" id="UP001610444"/>
    </source>
</evidence>
<keyword evidence="3" id="KW-0223">Dioxygenase</keyword>